<evidence type="ECO:0000313" key="2">
    <source>
        <dbReference type="Proteomes" id="UP000680670"/>
    </source>
</evidence>
<dbReference type="InterPro" id="IPR009665">
    <property type="entry name" value="YyaC"/>
</dbReference>
<evidence type="ECO:0000313" key="1">
    <source>
        <dbReference type="EMBL" id="GIN96789.1"/>
    </source>
</evidence>
<dbReference type="NCBIfam" id="TIGR02841">
    <property type="entry name" value="spore_YyaC"/>
    <property type="match status" value="1"/>
</dbReference>
<organism evidence="1 2">
    <name type="scientific">Siminovitchia terrae</name>
    <name type="common">Bacillus terrae</name>
    <dbReference type="NCBI Taxonomy" id="1914933"/>
    <lineage>
        <taxon>Bacteria</taxon>
        <taxon>Bacillati</taxon>
        <taxon>Bacillota</taxon>
        <taxon>Bacilli</taxon>
        <taxon>Bacillales</taxon>
        <taxon>Bacillaceae</taxon>
        <taxon>Siminovitchia</taxon>
    </lineage>
</organism>
<dbReference type="RefSeq" id="WP_185830767.1">
    <property type="nucleotide sequence ID" value="NZ_BORI01000034.1"/>
</dbReference>
<gene>
    <name evidence="1" type="ORF">J6TS1_26590</name>
</gene>
<proteinExistence type="predicted"/>
<dbReference type="InterPro" id="IPR023430">
    <property type="entry name" value="Pept_HybD-like_dom_sf"/>
</dbReference>
<reference evidence="1 2" key="1">
    <citation type="submission" date="2021-03" db="EMBL/GenBank/DDBJ databases">
        <title>Antimicrobial resistance genes in bacteria isolated from Japanese honey, and their potential for conferring macrolide and lincosamide resistance in the American foulbrood pathogen Paenibacillus larvae.</title>
        <authorList>
            <person name="Okamoto M."/>
            <person name="Kumagai M."/>
            <person name="Kanamori H."/>
            <person name="Takamatsu D."/>
        </authorList>
    </citation>
    <scope>NUCLEOTIDE SEQUENCE [LARGE SCALE GENOMIC DNA]</scope>
    <source>
        <strain evidence="1 2">J6TS1</strain>
    </source>
</reference>
<comment type="caution">
    <text evidence="1">The sequence shown here is derived from an EMBL/GenBank/DDBJ whole genome shotgun (WGS) entry which is preliminary data.</text>
</comment>
<dbReference type="Proteomes" id="UP000680670">
    <property type="component" value="Unassembled WGS sequence"/>
</dbReference>
<keyword evidence="2" id="KW-1185">Reference proteome</keyword>
<name>A0ABQ4KYQ8_SIMTE</name>
<sequence length="190" mass="20832">MLALFKRGKKEKKNPNRLFAISAQKGDIEAMRNKVIEILQKSFSKDIIFLCIGSSRSNGDSLGPMVGSMLKEKGVPFYVFGTLDAPVHALNLNDVLQKIHNEFADPLIFPIDASLGDASQVGEIYLMKGPLIPGRAANKSLKPIGDYHIRAVVNKLDLLLPAKALIEAKIENISTLARIITEVLSPIKLK</sequence>
<protein>
    <recommendedName>
        <fullName evidence="3">Sporulation protein YyaC</fullName>
    </recommendedName>
</protein>
<dbReference type="EMBL" id="BORJ01000006">
    <property type="protein sequence ID" value="GIN96789.1"/>
    <property type="molecule type" value="Genomic_DNA"/>
</dbReference>
<dbReference type="SUPFAM" id="SSF53163">
    <property type="entry name" value="HybD-like"/>
    <property type="match status" value="1"/>
</dbReference>
<evidence type="ECO:0008006" key="3">
    <source>
        <dbReference type="Google" id="ProtNLM"/>
    </source>
</evidence>
<dbReference type="Pfam" id="PF06866">
    <property type="entry name" value="DUF1256"/>
    <property type="match status" value="1"/>
</dbReference>
<accession>A0ABQ4KYQ8</accession>